<name>A0ABU5R214_9PSEU</name>
<sequence length="155" mass="16658">MTGIQPLTLPPRSGSREPAPAPAGTLVPLPVPVLPDLAIDGQRRFSTALLDASGRIQDRGIVTALCWKPGDRLLITQIRSSAVICRRGDGVFRMTTKPYVVLPAPVRHGCRVLAGSRVLLVADLVQDVLVVHPEHVVHAMLRDFHTTLAAGEADQ</sequence>
<organism evidence="2 3">
    <name type="scientific">Amycolatopsis heterodermiae</name>
    <dbReference type="NCBI Taxonomy" id="3110235"/>
    <lineage>
        <taxon>Bacteria</taxon>
        <taxon>Bacillati</taxon>
        <taxon>Actinomycetota</taxon>
        <taxon>Actinomycetes</taxon>
        <taxon>Pseudonocardiales</taxon>
        <taxon>Pseudonocardiaceae</taxon>
        <taxon>Amycolatopsis</taxon>
    </lineage>
</organism>
<gene>
    <name evidence="2" type="ORF">VA596_11900</name>
</gene>
<evidence type="ECO:0000313" key="2">
    <source>
        <dbReference type="EMBL" id="MEA5360240.1"/>
    </source>
</evidence>
<protein>
    <recommendedName>
        <fullName evidence="4">Hint domain-containing protein</fullName>
    </recommendedName>
</protein>
<accession>A0ABU5R214</accession>
<evidence type="ECO:0000313" key="3">
    <source>
        <dbReference type="Proteomes" id="UP001304298"/>
    </source>
</evidence>
<dbReference type="EMBL" id="JAYFSI010000002">
    <property type="protein sequence ID" value="MEA5360240.1"/>
    <property type="molecule type" value="Genomic_DNA"/>
</dbReference>
<evidence type="ECO:0000256" key="1">
    <source>
        <dbReference type="SAM" id="MobiDB-lite"/>
    </source>
</evidence>
<evidence type="ECO:0008006" key="4">
    <source>
        <dbReference type="Google" id="ProtNLM"/>
    </source>
</evidence>
<dbReference type="Proteomes" id="UP001304298">
    <property type="component" value="Unassembled WGS sequence"/>
</dbReference>
<keyword evidence="3" id="KW-1185">Reference proteome</keyword>
<feature type="region of interest" description="Disordered" evidence="1">
    <location>
        <begin position="1"/>
        <end position="24"/>
    </location>
</feature>
<dbReference type="RefSeq" id="WP_323326201.1">
    <property type="nucleotide sequence ID" value="NZ_JAYFSI010000002.1"/>
</dbReference>
<reference evidence="2 3" key="1">
    <citation type="submission" date="2023-12" db="EMBL/GenBank/DDBJ databases">
        <title>Amycolatopsis sp. V23-08.</title>
        <authorList>
            <person name="Somphong A."/>
        </authorList>
    </citation>
    <scope>NUCLEOTIDE SEQUENCE [LARGE SCALE GENOMIC DNA]</scope>
    <source>
        <strain evidence="2 3">V23-08</strain>
    </source>
</reference>
<comment type="caution">
    <text evidence="2">The sequence shown here is derived from an EMBL/GenBank/DDBJ whole genome shotgun (WGS) entry which is preliminary data.</text>
</comment>
<proteinExistence type="predicted"/>